<name>A0AAV9ZZP4_9AGAR</name>
<dbReference type="AlphaFoldDB" id="A0AAV9ZZP4"/>
<evidence type="ECO:0000256" key="1">
    <source>
        <dbReference type="SAM" id="MobiDB-lite"/>
    </source>
</evidence>
<evidence type="ECO:0000313" key="2">
    <source>
        <dbReference type="EMBL" id="KAK6996615.1"/>
    </source>
</evidence>
<sequence>MSSSTTTEDMSQDDSQQADAAERDSQHSLLLSSLRAHEYVIEAQEERTRLQRIQLARFRAGGAEFCERLITKEDELLSARNALHHYTRPRVAKYLRARLRRYRRLKYLYELDHPLFTHPEFPEHPLQTMWKNGVDHDGGWGRNAAPTETIPSAKLTEADDEPSPPHMPKPLPLVTEDMGSPPRLGWGLGWDEGGGW</sequence>
<feature type="region of interest" description="Disordered" evidence="1">
    <location>
        <begin position="1"/>
        <end position="24"/>
    </location>
</feature>
<gene>
    <name evidence="2" type="ORF">R3P38DRAFT_3221659</name>
</gene>
<keyword evidence="3" id="KW-1185">Reference proteome</keyword>
<evidence type="ECO:0000313" key="3">
    <source>
        <dbReference type="Proteomes" id="UP001362999"/>
    </source>
</evidence>
<proteinExistence type="predicted"/>
<comment type="caution">
    <text evidence="2">The sequence shown here is derived from an EMBL/GenBank/DDBJ whole genome shotgun (WGS) entry which is preliminary data.</text>
</comment>
<dbReference type="EMBL" id="JAWWNJ010000096">
    <property type="protein sequence ID" value="KAK6996615.1"/>
    <property type="molecule type" value="Genomic_DNA"/>
</dbReference>
<feature type="region of interest" description="Disordered" evidence="1">
    <location>
        <begin position="154"/>
        <end position="196"/>
    </location>
</feature>
<accession>A0AAV9ZZP4</accession>
<organism evidence="2 3">
    <name type="scientific">Favolaschia claudopus</name>
    <dbReference type="NCBI Taxonomy" id="2862362"/>
    <lineage>
        <taxon>Eukaryota</taxon>
        <taxon>Fungi</taxon>
        <taxon>Dikarya</taxon>
        <taxon>Basidiomycota</taxon>
        <taxon>Agaricomycotina</taxon>
        <taxon>Agaricomycetes</taxon>
        <taxon>Agaricomycetidae</taxon>
        <taxon>Agaricales</taxon>
        <taxon>Marasmiineae</taxon>
        <taxon>Mycenaceae</taxon>
        <taxon>Favolaschia</taxon>
    </lineage>
</organism>
<reference evidence="2 3" key="1">
    <citation type="journal article" date="2024" name="J Genomics">
        <title>Draft genome sequencing and assembly of Favolaschia claudopus CIRM-BRFM 2984 isolated from oak limbs.</title>
        <authorList>
            <person name="Navarro D."/>
            <person name="Drula E."/>
            <person name="Chaduli D."/>
            <person name="Cazenave R."/>
            <person name="Ahrendt S."/>
            <person name="Wang J."/>
            <person name="Lipzen A."/>
            <person name="Daum C."/>
            <person name="Barry K."/>
            <person name="Grigoriev I.V."/>
            <person name="Favel A."/>
            <person name="Rosso M.N."/>
            <person name="Martin F."/>
        </authorList>
    </citation>
    <scope>NUCLEOTIDE SEQUENCE [LARGE SCALE GENOMIC DNA]</scope>
    <source>
        <strain evidence="2 3">CIRM-BRFM 2984</strain>
    </source>
</reference>
<protein>
    <submittedName>
        <fullName evidence="2">Uncharacterized protein</fullName>
    </submittedName>
</protein>
<dbReference type="Proteomes" id="UP001362999">
    <property type="component" value="Unassembled WGS sequence"/>
</dbReference>
<feature type="compositionally biased region" description="Gly residues" evidence="1">
    <location>
        <begin position="186"/>
        <end position="196"/>
    </location>
</feature>